<dbReference type="Gene3D" id="3.40.30.10">
    <property type="entry name" value="Glutaredoxin"/>
    <property type="match status" value="1"/>
</dbReference>
<evidence type="ECO:0000313" key="2">
    <source>
        <dbReference type="EMBL" id="KAK7105269.1"/>
    </source>
</evidence>
<organism evidence="2 3">
    <name type="scientific">Littorina saxatilis</name>
    <dbReference type="NCBI Taxonomy" id="31220"/>
    <lineage>
        <taxon>Eukaryota</taxon>
        <taxon>Metazoa</taxon>
        <taxon>Spiralia</taxon>
        <taxon>Lophotrochozoa</taxon>
        <taxon>Mollusca</taxon>
        <taxon>Gastropoda</taxon>
        <taxon>Caenogastropoda</taxon>
        <taxon>Littorinimorpha</taxon>
        <taxon>Littorinoidea</taxon>
        <taxon>Littorinidae</taxon>
        <taxon>Littorina</taxon>
    </lineage>
</organism>
<comment type="similarity">
    <text evidence="1">Belongs to the iodothyronine deiodinase family.</text>
</comment>
<proteinExistence type="inferred from homology"/>
<comment type="function">
    <text evidence="1">Responsible for the deiodination of T4 (3,5,3',5'-tetraiodothyronine).</text>
</comment>
<dbReference type="AlphaFoldDB" id="A0AAN9BHF6"/>
<name>A0AAN9BHF6_9CAEN</name>
<gene>
    <name evidence="2" type="ORF">V1264_016675</name>
</gene>
<dbReference type="GO" id="GO:0004800">
    <property type="term" value="F:thyroxine 5'-deiodinase activity"/>
    <property type="evidence" value="ECO:0007669"/>
    <property type="project" value="InterPro"/>
</dbReference>
<dbReference type="PANTHER" id="PTHR11781">
    <property type="entry name" value="IODOTHYRONINE DEIODINASE"/>
    <property type="match status" value="1"/>
</dbReference>
<dbReference type="PANTHER" id="PTHR11781:SF22">
    <property type="entry name" value="TYPE I IODOTHYRONINE DEIODINASE"/>
    <property type="match status" value="1"/>
</dbReference>
<reference evidence="2 3" key="1">
    <citation type="submission" date="2024-02" db="EMBL/GenBank/DDBJ databases">
        <title>Chromosome-scale genome assembly of the rough periwinkle Littorina saxatilis.</title>
        <authorList>
            <person name="De Jode A."/>
            <person name="Faria R."/>
            <person name="Formenti G."/>
            <person name="Sims Y."/>
            <person name="Smith T.P."/>
            <person name="Tracey A."/>
            <person name="Wood J.M.D."/>
            <person name="Zagrodzka Z.B."/>
            <person name="Johannesson K."/>
            <person name="Butlin R.K."/>
            <person name="Leder E.H."/>
        </authorList>
    </citation>
    <scope>NUCLEOTIDE SEQUENCE [LARGE SCALE GENOMIC DNA]</scope>
    <source>
        <strain evidence="2">Snail1</strain>
        <tissue evidence="2">Muscle</tissue>
    </source>
</reference>
<sequence>MAKLREFNRVVVDFASMADFCLVYVQEAHATDGWSMKNNYNIRYHRTLEERLSAAQILADSKPPCPVLVDNMADEVNKKYGVVSERLYIILNGRVVYKGRYGPAEYSVAEVAQWLEAYKQSVDKQLH</sequence>
<keyword evidence="3" id="KW-1185">Reference proteome</keyword>
<evidence type="ECO:0000313" key="3">
    <source>
        <dbReference type="Proteomes" id="UP001374579"/>
    </source>
</evidence>
<protein>
    <recommendedName>
        <fullName evidence="1">Iodothyronine deiodinase</fullName>
    </recommendedName>
</protein>
<accession>A0AAN9BHF6</accession>
<dbReference type="EMBL" id="JBAMIC010000007">
    <property type="protein sequence ID" value="KAK7105269.1"/>
    <property type="molecule type" value="Genomic_DNA"/>
</dbReference>
<dbReference type="InterPro" id="IPR000643">
    <property type="entry name" value="Iodothyronine_deiodinase"/>
</dbReference>
<dbReference type="Pfam" id="PF00837">
    <property type="entry name" value="T4_deiodinase"/>
    <property type="match status" value="1"/>
</dbReference>
<dbReference type="GO" id="GO:0042403">
    <property type="term" value="P:thyroid hormone metabolic process"/>
    <property type="evidence" value="ECO:0007669"/>
    <property type="project" value="TreeGrafter"/>
</dbReference>
<keyword evidence="1" id="KW-0893">Thyroid hormones biosynthesis</keyword>
<dbReference type="Proteomes" id="UP001374579">
    <property type="component" value="Unassembled WGS sequence"/>
</dbReference>
<comment type="caution">
    <text evidence="2">The sequence shown here is derived from an EMBL/GenBank/DDBJ whole genome shotgun (WGS) entry which is preliminary data.</text>
</comment>
<keyword evidence="1" id="KW-0560">Oxidoreductase</keyword>
<dbReference type="GO" id="GO:0042446">
    <property type="term" value="P:hormone biosynthetic process"/>
    <property type="evidence" value="ECO:0007669"/>
    <property type="project" value="UniProtKB-KW"/>
</dbReference>
<evidence type="ECO:0000256" key="1">
    <source>
        <dbReference type="RuleBase" id="RU000676"/>
    </source>
</evidence>
<keyword evidence="1" id="KW-0712">Selenocysteine</keyword>